<evidence type="ECO:0008006" key="4">
    <source>
        <dbReference type="Google" id="ProtNLM"/>
    </source>
</evidence>
<dbReference type="EMBL" id="JAQNDL010000003">
    <property type="protein sequence ID" value="MDC0720600.1"/>
    <property type="molecule type" value="Genomic_DNA"/>
</dbReference>
<evidence type="ECO:0000313" key="2">
    <source>
        <dbReference type="EMBL" id="MDC0720600.1"/>
    </source>
</evidence>
<dbReference type="RefSeq" id="WP_272089109.1">
    <property type="nucleotide sequence ID" value="NZ_JAQNDL010000003.1"/>
</dbReference>
<evidence type="ECO:0000256" key="1">
    <source>
        <dbReference type="SAM" id="MobiDB-lite"/>
    </source>
</evidence>
<comment type="caution">
    <text evidence="2">The sequence shown here is derived from an EMBL/GenBank/DDBJ whole genome shotgun (WGS) entry which is preliminary data.</text>
</comment>
<sequence>MSWGTYGCTGEDPGAPATTASEPGTTSAAPATTSEMPDGTESTGEAPTTTADDPGGTTSTSTGEAMSYCGDGAIDAGEACDDGPANADHGACTHQCAAAVCGDGFVRAGVEACDLGDGNSSEYGGCDGCQLAAHCGDGVVDEGFEVCDLGDLNGTGVASGEEPPCRAGCTWQGRLAFVTSQVYTGALGGLDGADIRCRDRAKAVGLANADTFRAWLSDGSQSPSSRFEQIDLQQVPYFLRNGRVIAADFAELVASGPRTGLSIDETGAMVTEEFVWTNTTGLGNVLHPLDHCDSWTSAAGRFQAMRGLNGLAVEMGPAWEAWRAERQWTVALSSKCNFARRLYCFEDGYVGED</sequence>
<organism evidence="2 3">
    <name type="scientific">Nannocystis bainbridge</name>
    <dbReference type="NCBI Taxonomy" id="2995303"/>
    <lineage>
        <taxon>Bacteria</taxon>
        <taxon>Pseudomonadati</taxon>
        <taxon>Myxococcota</taxon>
        <taxon>Polyangia</taxon>
        <taxon>Nannocystales</taxon>
        <taxon>Nannocystaceae</taxon>
        <taxon>Nannocystis</taxon>
    </lineage>
</organism>
<name>A0ABT5E4D7_9BACT</name>
<feature type="region of interest" description="Disordered" evidence="1">
    <location>
        <begin position="1"/>
        <end position="64"/>
    </location>
</feature>
<evidence type="ECO:0000313" key="3">
    <source>
        <dbReference type="Proteomes" id="UP001221686"/>
    </source>
</evidence>
<dbReference type="InterPro" id="IPR016187">
    <property type="entry name" value="CTDL_fold"/>
</dbReference>
<gene>
    <name evidence="2" type="ORF">POL25_27095</name>
</gene>
<dbReference type="Gene3D" id="3.10.100.10">
    <property type="entry name" value="Mannose-Binding Protein A, subunit A"/>
    <property type="match status" value="1"/>
</dbReference>
<feature type="compositionally biased region" description="Low complexity" evidence="1">
    <location>
        <begin position="46"/>
        <end position="62"/>
    </location>
</feature>
<dbReference type="SUPFAM" id="SSF56436">
    <property type="entry name" value="C-type lectin-like"/>
    <property type="match status" value="1"/>
</dbReference>
<protein>
    <recommendedName>
        <fullName evidence="4">Myxococcus cysteine-rich repeat-containing protein</fullName>
    </recommendedName>
</protein>
<dbReference type="InterPro" id="IPR016186">
    <property type="entry name" value="C-type_lectin-like/link_sf"/>
</dbReference>
<accession>A0ABT5E4D7</accession>
<keyword evidence="3" id="KW-1185">Reference proteome</keyword>
<proteinExistence type="predicted"/>
<feature type="compositionally biased region" description="Low complexity" evidence="1">
    <location>
        <begin position="13"/>
        <end position="35"/>
    </location>
</feature>
<dbReference type="Proteomes" id="UP001221686">
    <property type="component" value="Unassembled WGS sequence"/>
</dbReference>
<reference evidence="2 3" key="1">
    <citation type="submission" date="2022-11" db="EMBL/GenBank/DDBJ databases">
        <title>Minimal conservation of predation-associated metabolite biosynthetic gene clusters underscores biosynthetic potential of Myxococcota including descriptions for ten novel species: Archangium lansinium sp. nov., Myxococcus landrumus sp. nov., Nannocystis bai.</title>
        <authorList>
            <person name="Ahearne A."/>
            <person name="Stevens C."/>
            <person name="Dowd S."/>
        </authorList>
    </citation>
    <scope>NUCLEOTIDE SEQUENCE [LARGE SCALE GENOMIC DNA]</scope>
    <source>
        <strain evidence="2 3">BB15-2</strain>
    </source>
</reference>